<dbReference type="AlphaFoldDB" id="A0A4Q7WQ54"/>
<evidence type="ECO:0000313" key="2">
    <source>
        <dbReference type="Proteomes" id="UP000292027"/>
    </source>
</evidence>
<dbReference type="Gene3D" id="3.40.50.1820">
    <property type="entry name" value="alpha/beta hydrolase"/>
    <property type="match status" value="1"/>
</dbReference>
<evidence type="ECO:0008006" key="3">
    <source>
        <dbReference type="Google" id="ProtNLM"/>
    </source>
</evidence>
<dbReference type="InterPro" id="IPR010662">
    <property type="entry name" value="RBBP9/YdeN"/>
</dbReference>
<organism evidence="1 2">
    <name type="scientific">Kribbella rubisoli</name>
    <dbReference type="NCBI Taxonomy" id="3075929"/>
    <lineage>
        <taxon>Bacteria</taxon>
        <taxon>Bacillati</taxon>
        <taxon>Actinomycetota</taxon>
        <taxon>Actinomycetes</taxon>
        <taxon>Propionibacteriales</taxon>
        <taxon>Kribbellaceae</taxon>
        <taxon>Kribbella</taxon>
    </lineage>
</organism>
<name>A0A4Q7WQ54_9ACTN</name>
<evidence type="ECO:0000313" key="1">
    <source>
        <dbReference type="EMBL" id="RZU12397.1"/>
    </source>
</evidence>
<dbReference type="OrthoDB" id="9804993at2"/>
<dbReference type="EMBL" id="SHKR01000014">
    <property type="protein sequence ID" value="RZU12397.1"/>
    <property type="molecule type" value="Genomic_DNA"/>
</dbReference>
<dbReference type="SUPFAM" id="SSF53474">
    <property type="entry name" value="alpha/beta-Hydrolases"/>
    <property type="match status" value="1"/>
</dbReference>
<keyword evidence="2" id="KW-1185">Reference proteome</keyword>
<dbReference type="RefSeq" id="WP_130446990.1">
    <property type="nucleotide sequence ID" value="NZ_SHKR01000014.1"/>
</dbReference>
<dbReference type="InterPro" id="IPR029058">
    <property type="entry name" value="AB_hydrolase_fold"/>
</dbReference>
<reference evidence="1 2" key="1">
    <citation type="journal article" date="2015" name="Stand. Genomic Sci.">
        <title>Genomic Encyclopedia of Bacterial and Archaeal Type Strains, Phase III: the genomes of soil and plant-associated and newly described type strains.</title>
        <authorList>
            <person name="Whitman W.B."/>
            <person name="Woyke T."/>
            <person name="Klenk H.P."/>
            <person name="Zhou Y."/>
            <person name="Lilburn T.G."/>
            <person name="Beck B.J."/>
            <person name="De Vos P."/>
            <person name="Vandamme P."/>
            <person name="Eisen J.A."/>
            <person name="Garrity G."/>
            <person name="Hugenholtz P."/>
            <person name="Kyrpides N.C."/>
        </authorList>
    </citation>
    <scope>NUCLEOTIDE SEQUENCE [LARGE SCALE GENOMIC DNA]</scope>
    <source>
        <strain evidence="1 2">VKM Ac-2540</strain>
    </source>
</reference>
<dbReference type="Proteomes" id="UP000292027">
    <property type="component" value="Unassembled WGS sequence"/>
</dbReference>
<sequence>MTFVIIPGLDGSDVHHWQSRWESEWLASALRIQPSSWSAPDLTDWSDAITRAVESAADDIVFVTHSLGCHALSHWLTQSPPPTRIRGAFLVAPPDPQAQTFPTDRLPTFASLPAPRLPVPTVLVTSTDDPYCSPTAAARLARSWATPHIPLPRLGHINSDSDLDLWPAGRDLLTAFAAGLGLEADRF</sequence>
<proteinExistence type="predicted"/>
<dbReference type="Pfam" id="PF06821">
    <property type="entry name" value="Ser_hydrolase"/>
    <property type="match status" value="1"/>
</dbReference>
<protein>
    <recommendedName>
        <fullName evidence="3">Serine hydrolase family protein</fullName>
    </recommendedName>
</protein>
<dbReference type="GO" id="GO:0016787">
    <property type="term" value="F:hydrolase activity"/>
    <property type="evidence" value="ECO:0007669"/>
    <property type="project" value="InterPro"/>
</dbReference>
<comment type="caution">
    <text evidence="1">The sequence shown here is derived from an EMBL/GenBank/DDBJ whole genome shotgun (WGS) entry which is preliminary data.</text>
</comment>
<gene>
    <name evidence="1" type="ORF">EV645_5666</name>
</gene>
<accession>A0A4Q7WQ54</accession>